<reference evidence="1 2" key="1">
    <citation type="submission" date="2010-03" db="EMBL/GenBank/DDBJ databases">
        <title>The genome sequence of Eubacterium siraeum V10Sc8a.</title>
        <authorList>
            <consortium name="metaHIT consortium -- http://www.metahit.eu/"/>
            <person name="Pajon A."/>
            <person name="Turner K."/>
            <person name="Parkhill J."/>
            <person name="Duncan S."/>
            <person name="Flint H."/>
        </authorList>
    </citation>
    <scope>NUCLEOTIDE SEQUENCE [LARGE SCALE GENOMIC DNA]</scope>
    <source>
        <strain evidence="1 2">V10Sc8a</strain>
    </source>
</reference>
<name>D4MNF6_9FIRM</name>
<evidence type="ECO:0000313" key="1">
    <source>
        <dbReference type="EMBL" id="CBL35289.1"/>
    </source>
</evidence>
<gene>
    <name evidence="1" type="ORF">ES1_24840</name>
</gene>
<sequence>MIYDDFKGRKKPPDVSG</sequence>
<organism evidence="1 2">
    <name type="scientific">[Eubacterium] siraeum V10Sc8a</name>
    <dbReference type="NCBI Taxonomy" id="717961"/>
    <lineage>
        <taxon>Bacteria</taxon>
        <taxon>Bacillati</taxon>
        <taxon>Bacillota</taxon>
        <taxon>Clostridia</taxon>
        <taxon>Eubacteriales</taxon>
        <taxon>Oscillospiraceae</taxon>
        <taxon>Oscillospiraceae incertae sedis</taxon>
    </lineage>
</organism>
<dbReference type="KEGG" id="esr:ES1_24840"/>
<evidence type="ECO:0000313" key="2">
    <source>
        <dbReference type="Proteomes" id="UP000007050"/>
    </source>
</evidence>
<dbReference type="EMBL" id="FP929059">
    <property type="protein sequence ID" value="CBL35289.1"/>
    <property type="molecule type" value="Genomic_DNA"/>
</dbReference>
<dbReference type="AlphaFoldDB" id="D4MNF6"/>
<dbReference type="Proteomes" id="UP000007050">
    <property type="component" value="Chromosome"/>
</dbReference>
<accession>D4MNF6</accession>
<reference evidence="1 2" key="2">
    <citation type="submission" date="2010-03" db="EMBL/GenBank/DDBJ databases">
        <authorList>
            <person name="Pajon A."/>
        </authorList>
    </citation>
    <scope>NUCLEOTIDE SEQUENCE [LARGE SCALE GENOMIC DNA]</scope>
    <source>
        <strain evidence="1 2">V10Sc8a</strain>
    </source>
</reference>
<dbReference type="HOGENOM" id="CLU_3431853_0_0_9"/>
<proteinExistence type="predicted"/>
<protein>
    <submittedName>
        <fullName evidence="1">Uncharacterized protein</fullName>
    </submittedName>
</protein>